<dbReference type="KEGG" id="marq:MARGE09_P2541"/>
<dbReference type="AlphaFoldDB" id="A0AAN2BKU6"/>
<evidence type="ECO:0000313" key="2">
    <source>
        <dbReference type="Proteomes" id="UP001320119"/>
    </source>
</evidence>
<accession>A0AAN2BKU6</accession>
<keyword evidence="2" id="KW-1185">Reference proteome</keyword>
<gene>
    <name evidence="1" type="ORF">MARGE09_P2541</name>
</gene>
<reference evidence="1 2" key="1">
    <citation type="journal article" date="2022" name="IScience">
        <title>An ultrasensitive nanofiber-based assay for enzymatic hydrolysis and deep-sea microbial degradation of cellulose.</title>
        <authorList>
            <person name="Tsudome M."/>
            <person name="Tachioka M."/>
            <person name="Miyazaki M."/>
            <person name="Uchimura K."/>
            <person name="Tsuda M."/>
            <person name="Takaki Y."/>
            <person name="Deguchi S."/>
        </authorList>
    </citation>
    <scope>NUCLEOTIDE SEQUENCE [LARGE SCALE GENOMIC DNA]</scope>
    <source>
        <strain evidence="1 2">GE09</strain>
    </source>
</reference>
<dbReference type="EMBL" id="AP023086">
    <property type="protein sequence ID" value="BCD98340.1"/>
    <property type="molecule type" value="Genomic_DNA"/>
</dbReference>
<organism evidence="1 2">
    <name type="scientific">Marinagarivorans cellulosilyticus</name>
    <dbReference type="NCBI Taxonomy" id="2721545"/>
    <lineage>
        <taxon>Bacteria</taxon>
        <taxon>Pseudomonadati</taxon>
        <taxon>Pseudomonadota</taxon>
        <taxon>Gammaproteobacteria</taxon>
        <taxon>Cellvibrionales</taxon>
        <taxon>Cellvibrionaceae</taxon>
        <taxon>Marinagarivorans</taxon>
    </lineage>
</organism>
<protein>
    <submittedName>
        <fullName evidence="1">Uncharacterized protein</fullName>
    </submittedName>
</protein>
<proteinExistence type="predicted"/>
<dbReference type="Proteomes" id="UP001320119">
    <property type="component" value="Chromosome"/>
</dbReference>
<sequence length="76" mass="8287">MTLTLPNLKPDKAKVLMLAKREASVLVHDAVQLEGINFTLPEIQTLMDGVTVGGHKLSDQHIAINQAKAWVSRGVK</sequence>
<evidence type="ECO:0000313" key="1">
    <source>
        <dbReference type="EMBL" id="BCD98340.1"/>
    </source>
</evidence>
<name>A0AAN2BKU6_9GAMM</name>
<dbReference type="RefSeq" id="WP_236982605.1">
    <property type="nucleotide sequence ID" value="NZ_AP023086.1"/>
</dbReference>